<organism>
    <name type="scientific">Physcomitrium patens</name>
    <name type="common">Spreading-leaved earth moss</name>
    <name type="synonym">Physcomitrella patens</name>
    <dbReference type="NCBI Taxonomy" id="3218"/>
    <lineage>
        <taxon>Eukaryota</taxon>
        <taxon>Viridiplantae</taxon>
        <taxon>Streptophyta</taxon>
        <taxon>Embryophyta</taxon>
        <taxon>Bryophyta</taxon>
        <taxon>Bryophytina</taxon>
        <taxon>Bryopsida</taxon>
        <taxon>Funariidae</taxon>
        <taxon>Funariales</taxon>
        <taxon>Funariaceae</taxon>
        <taxon>Physcomitrium</taxon>
    </lineage>
</organism>
<name>A9U4E3_PHYPA</name>
<feature type="region of interest" description="Disordered" evidence="1">
    <location>
        <begin position="164"/>
        <end position="194"/>
    </location>
</feature>
<gene>
    <name evidence="2" type="ORF">PHYPADRAFT_101924</name>
</gene>
<dbReference type="AlphaFoldDB" id="A9U4E3"/>
<evidence type="ECO:0000256" key="1">
    <source>
        <dbReference type="SAM" id="MobiDB-lite"/>
    </source>
</evidence>
<evidence type="ECO:0000313" key="2">
    <source>
        <dbReference type="EMBL" id="EDQ49464.1"/>
    </source>
</evidence>
<reference evidence="2" key="1">
    <citation type="journal article" date="2008" name="Science">
        <title>The Physcomitrella genome reveals evolutionary insights into the conquest of land by plants.</title>
        <authorList>
            <person name="Rensing S."/>
            <person name="Lang D."/>
            <person name="Zimmer A."/>
            <person name="Terry A."/>
            <person name="Salamov A."/>
            <person name="Shapiro H."/>
            <person name="Nishiyama T."/>
            <person name="Perroud P.-F."/>
            <person name="Lindquist E."/>
            <person name="Kamisugi Y."/>
            <person name="Tanahashi T."/>
            <person name="Sakakibara K."/>
            <person name="Fujita T."/>
            <person name="Oishi K."/>
            <person name="Shin-I T."/>
            <person name="Kuroki Y."/>
            <person name="Toyoda A."/>
            <person name="Suzuki Y."/>
            <person name="Hashimoto A."/>
            <person name="Yamaguchi K."/>
            <person name="Sugano A."/>
            <person name="Kohara Y."/>
            <person name="Fujiyama A."/>
            <person name="Anterola A."/>
            <person name="Aoki S."/>
            <person name="Ashton N."/>
            <person name="Barbazuk W.B."/>
            <person name="Barker E."/>
            <person name="Bennetzen J."/>
            <person name="Bezanilla M."/>
            <person name="Blankenship R."/>
            <person name="Cho S.H."/>
            <person name="Dutcher S."/>
            <person name="Estelle M."/>
            <person name="Fawcett J.A."/>
            <person name="Gundlach H."/>
            <person name="Hanada K."/>
            <person name="Heyl A."/>
            <person name="Hicks K.A."/>
            <person name="Hugh J."/>
            <person name="Lohr M."/>
            <person name="Mayer K."/>
            <person name="Melkozernov A."/>
            <person name="Murata T."/>
            <person name="Nelson D."/>
            <person name="Pils B."/>
            <person name="Prigge M."/>
            <person name="Reiss B."/>
            <person name="Renner T."/>
            <person name="Rombauts S."/>
            <person name="Rushton P."/>
            <person name="Sanderfoot A."/>
            <person name="Schween G."/>
            <person name="Shiu S.-H."/>
            <person name="Stueber K."/>
            <person name="Theodoulou F.L."/>
            <person name="Tu H."/>
            <person name="Van de Peer Y."/>
            <person name="Verrier P.J."/>
            <person name="Waters E."/>
            <person name="Wood A."/>
            <person name="Yang L."/>
            <person name="Cove D."/>
            <person name="Cuming A."/>
            <person name="Hasebe M."/>
            <person name="Lucas S."/>
            <person name="Mishler D.B."/>
            <person name="Reski R."/>
            <person name="Grigoriev I."/>
            <person name="Quatrano R.S."/>
            <person name="Boore J.L."/>
        </authorList>
    </citation>
    <scope>NUCLEOTIDE SEQUENCE [LARGE SCALE GENOMIC DNA]</scope>
</reference>
<sequence>MSQVWSNMNRIGCLMDMTSSTTVITYEKDHRWVQSKDHQLRGFESLSVAFSNATLESILSRCLKNDVQTQGRYQWSLKLAAIEMAKGEPRFADSAPWNGSFPEQSQPHVRFNKEAPESSCAFANEDDAKELEGKSGNGVNFPFGKVELPLKGLQNLARRFLDASDNGSEDEHTPPSHAQPGNARHRSQRVTTDYSGQNPVASSLHLKEVSSGVLCIVSDEHNFRDFRFPPGCLSAISFWSPSSVFLRVARPSCIRPLCPSLIAHLLDLVKVTYILYWKHTLLGISRSHIQHNLHCTEASESQEAVDSKLAAAPECVLRGGNWIVVIIRLEHSVAAPHDQIVYSLGGRDAEACEHIGDGDDRKEGMVGKKPWGGGRVKIMPNE</sequence>
<protein>
    <submittedName>
        <fullName evidence="2">Predicted protein</fullName>
    </submittedName>
</protein>
<accession>A9U4E3</accession>
<dbReference type="EMBL" id="DS545383">
    <property type="protein sequence ID" value="EDQ49464.1"/>
    <property type="molecule type" value="Genomic_DNA"/>
</dbReference>
<proteinExistence type="predicted"/>